<comment type="caution">
    <text evidence="2">The sequence shown here is derived from an EMBL/GenBank/DDBJ whole genome shotgun (WGS) entry which is preliminary data.</text>
</comment>
<reference evidence="2 3" key="1">
    <citation type="submission" date="2020-06" db="EMBL/GenBank/DDBJ databases">
        <title>WGS assembly of Ceratodon purpureus strain R40.</title>
        <authorList>
            <person name="Carey S.B."/>
            <person name="Jenkins J."/>
            <person name="Shu S."/>
            <person name="Lovell J.T."/>
            <person name="Sreedasyam A."/>
            <person name="Maumus F."/>
            <person name="Tiley G.P."/>
            <person name="Fernandez-Pozo N."/>
            <person name="Barry K."/>
            <person name="Chen C."/>
            <person name="Wang M."/>
            <person name="Lipzen A."/>
            <person name="Daum C."/>
            <person name="Saski C.A."/>
            <person name="Payton A.C."/>
            <person name="Mcbreen J.C."/>
            <person name="Conrad R.E."/>
            <person name="Kollar L.M."/>
            <person name="Olsson S."/>
            <person name="Huttunen S."/>
            <person name="Landis J.B."/>
            <person name="Wickett N.J."/>
            <person name="Johnson M.G."/>
            <person name="Rensing S.A."/>
            <person name="Grimwood J."/>
            <person name="Schmutz J."/>
            <person name="Mcdaniel S.F."/>
        </authorList>
    </citation>
    <scope>NUCLEOTIDE SEQUENCE [LARGE SCALE GENOMIC DNA]</scope>
    <source>
        <strain evidence="2 3">R40</strain>
    </source>
</reference>
<evidence type="ECO:0000256" key="1">
    <source>
        <dbReference type="SAM" id="Phobius"/>
    </source>
</evidence>
<keyword evidence="1" id="KW-1133">Transmembrane helix</keyword>
<dbReference type="Proteomes" id="UP000822688">
    <property type="component" value="Chromosome 6"/>
</dbReference>
<dbReference type="AlphaFoldDB" id="A0A8T0HFM6"/>
<evidence type="ECO:0000313" key="3">
    <source>
        <dbReference type="Proteomes" id="UP000822688"/>
    </source>
</evidence>
<proteinExistence type="predicted"/>
<evidence type="ECO:0000313" key="2">
    <source>
        <dbReference type="EMBL" id="KAG0569427.1"/>
    </source>
</evidence>
<accession>A0A8T0HFM6</accession>
<gene>
    <name evidence="2" type="ORF">KC19_6G090000</name>
</gene>
<keyword evidence="1" id="KW-0812">Transmembrane</keyword>
<sequence length="45" mass="5021">MCTSNERHTELECTVTTLPRMPILHTCLPFLALFSCSATLPAVRD</sequence>
<keyword evidence="3" id="KW-1185">Reference proteome</keyword>
<protein>
    <submittedName>
        <fullName evidence="2">Uncharacterized protein</fullName>
    </submittedName>
</protein>
<keyword evidence="1" id="KW-0472">Membrane</keyword>
<dbReference type="EMBL" id="CM026427">
    <property type="protein sequence ID" value="KAG0569427.1"/>
    <property type="molecule type" value="Genomic_DNA"/>
</dbReference>
<name>A0A8T0HFM6_CERPU</name>
<feature type="transmembrane region" description="Helical" evidence="1">
    <location>
        <begin position="23"/>
        <end position="43"/>
    </location>
</feature>
<organism evidence="2 3">
    <name type="scientific">Ceratodon purpureus</name>
    <name type="common">Fire moss</name>
    <name type="synonym">Dicranum purpureum</name>
    <dbReference type="NCBI Taxonomy" id="3225"/>
    <lineage>
        <taxon>Eukaryota</taxon>
        <taxon>Viridiplantae</taxon>
        <taxon>Streptophyta</taxon>
        <taxon>Embryophyta</taxon>
        <taxon>Bryophyta</taxon>
        <taxon>Bryophytina</taxon>
        <taxon>Bryopsida</taxon>
        <taxon>Dicranidae</taxon>
        <taxon>Pseudoditrichales</taxon>
        <taxon>Ditrichaceae</taxon>
        <taxon>Ceratodon</taxon>
    </lineage>
</organism>